<dbReference type="GO" id="GO:0005783">
    <property type="term" value="C:endoplasmic reticulum"/>
    <property type="evidence" value="ECO:0007669"/>
    <property type="project" value="TreeGrafter"/>
</dbReference>
<dbReference type="PANTHER" id="PTHR10291">
    <property type="entry name" value="DEHYDRODOLICHYL DIPHOSPHATE SYNTHASE FAMILY MEMBER"/>
    <property type="match status" value="1"/>
</dbReference>
<dbReference type="Pfam" id="PF01255">
    <property type="entry name" value="Prenyltransf"/>
    <property type="match status" value="1"/>
</dbReference>
<proteinExistence type="inferred from homology"/>
<keyword evidence="2 3" id="KW-0808">Transferase</keyword>
<dbReference type="PANTHER" id="PTHR10291:SF43">
    <property type="entry name" value="DEHYDRODOLICHYL DIPHOSPHATE SYNTHASE COMPLEX SUBUNIT DHDDS"/>
    <property type="match status" value="1"/>
</dbReference>
<dbReference type="GO" id="GO:0016094">
    <property type="term" value="P:polyprenol biosynthetic process"/>
    <property type="evidence" value="ECO:0007669"/>
    <property type="project" value="TreeGrafter"/>
</dbReference>
<evidence type="ECO:0000256" key="1">
    <source>
        <dbReference type="ARBA" id="ARBA00005432"/>
    </source>
</evidence>
<dbReference type="InterPro" id="IPR036424">
    <property type="entry name" value="UPP_synth-like_sf"/>
</dbReference>
<evidence type="ECO:0000313" key="4">
    <source>
        <dbReference type="EMBL" id="SAM00910.1"/>
    </source>
</evidence>
<dbReference type="SUPFAM" id="SSF64005">
    <property type="entry name" value="Undecaprenyl diphosphate synthase"/>
    <property type="match status" value="1"/>
</dbReference>
<name>A0A163KW73_ABSGL</name>
<gene>
    <name evidence="4" type="primary">ABSGL_06646.1 scaffold 8661</name>
</gene>
<reference evidence="4" key="1">
    <citation type="submission" date="2016-04" db="EMBL/GenBank/DDBJ databases">
        <authorList>
            <person name="Evans L.H."/>
            <person name="Alamgir A."/>
            <person name="Owens N."/>
            <person name="Weber N.D."/>
            <person name="Virtaneva K."/>
            <person name="Barbian K."/>
            <person name="Babar A."/>
            <person name="Rosenke K."/>
        </authorList>
    </citation>
    <scope>NUCLEOTIDE SEQUENCE [LARGE SCALE GENOMIC DNA]</scope>
    <source>
        <strain evidence="4">CBS 101.48</strain>
    </source>
</reference>
<dbReference type="GO" id="GO:0005811">
    <property type="term" value="C:lipid droplet"/>
    <property type="evidence" value="ECO:0007669"/>
    <property type="project" value="TreeGrafter"/>
</dbReference>
<dbReference type="FunCoup" id="A0A163KW73">
    <property type="interactions" value="611"/>
</dbReference>
<sequence length="267" mass="30979">MSLYFPTAAAFTQQFRSNKDWLQETAISILKKGKIPRHVGIILDGNRRFAKKLGATNTLTGHYEGYKRLTKSLDLCIKLGMDEFSVYAFSLENFKRSEDEVDYLMRIFHKAFGLLCNDKDNQVRVRFLGKLECLSPDLAKLMRDVMEDTKGNTGLTFNICCPYTSRDEMTDSIKKNMQMVDEGLLDLNDVNQTTLKQHLLTSPLDILVRTSGEIRLSDFLLHQASEGCQIQFVDCFWPDFSIWQFLPILLEYQLYHDYMPGRSNYFR</sequence>
<dbReference type="Proteomes" id="UP000078561">
    <property type="component" value="Unassembled WGS sequence"/>
</dbReference>
<dbReference type="InterPro" id="IPR001441">
    <property type="entry name" value="UPP_synth-like"/>
</dbReference>
<evidence type="ECO:0000256" key="3">
    <source>
        <dbReference type="RuleBase" id="RU363018"/>
    </source>
</evidence>
<dbReference type="InParanoid" id="A0A163KW73"/>
<dbReference type="NCBIfam" id="TIGR00055">
    <property type="entry name" value="uppS"/>
    <property type="match status" value="1"/>
</dbReference>
<dbReference type="STRING" id="4829.A0A163KW73"/>
<comment type="similarity">
    <text evidence="1 3">Belongs to the UPP synthase family.</text>
</comment>
<dbReference type="EC" id="2.5.1.-" evidence="3"/>
<dbReference type="Gene3D" id="3.40.1180.10">
    <property type="entry name" value="Decaprenyl diphosphate synthase-like"/>
    <property type="match status" value="1"/>
</dbReference>
<dbReference type="CDD" id="cd00475">
    <property type="entry name" value="Cis_IPPS"/>
    <property type="match status" value="1"/>
</dbReference>
<dbReference type="GO" id="GO:0045547">
    <property type="term" value="F:ditrans,polycis-polyprenyl diphosphate synthase [(2E,6E)-farnesyl diphosphate specific] activity"/>
    <property type="evidence" value="ECO:0007669"/>
    <property type="project" value="TreeGrafter"/>
</dbReference>
<dbReference type="GO" id="GO:0016020">
    <property type="term" value="C:membrane"/>
    <property type="evidence" value="ECO:0007669"/>
    <property type="project" value="TreeGrafter"/>
</dbReference>
<dbReference type="OMA" id="YWPAFRE"/>
<dbReference type="HAMAP" id="MF_01139">
    <property type="entry name" value="ISPT"/>
    <property type="match status" value="1"/>
</dbReference>
<keyword evidence="5" id="KW-1185">Reference proteome</keyword>
<dbReference type="EMBL" id="LT553497">
    <property type="protein sequence ID" value="SAM00910.1"/>
    <property type="molecule type" value="Genomic_DNA"/>
</dbReference>
<accession>A0A163KW73</accession>
<evidence type="ECO:0000313" key="5">
    <source>
        <dbReference type="Proteomes" id="UP000078561"/>
    </source>
</evidence>
<evidence type="ECO:0000256" key="2">
    <source>
        <dbReference type="ARBA" id="ARBA00022679"/>
    </source>
</evidence>
<dbReference type="OrthoDB" id="4173905at2759"/>
<organism evidence="4">
    <name type="scientific">Absidia glauca</name>
    <name type="common">Pin mould</name>
    <dbReference type="NCBI Taxonomy" id="4829"/>
    <lineage>
        <taxon>Eukaryota</taxon>
        <taxon>Fungi</taxon>
        <taxon>Fungi incertae sedis</taxon>
        <taxon>Mucoromycota</taxon>
        <taxon>Mucoromycotina</taxon>
        <taxon>Mucoromycetes</taxon>
        <taxon>Mucorales</taxon>
        <taxon>Cunninghamellaceae</taxon>
        <taxon>Absidia</taxon>
    </lineage>
</organism>
<dbReference type="AlphaFoldDB" id="A0A163KW73"/>
<dbReference type="GO" id="GO:1904423">
    <property type="term" value="C:dehydrodolichyl diphosphate synthase complex"/>
    <property type="evidence" value="ECO:0007669"/>
    <property type="project" value="TreeGrafter"/>
</dbReference>
<protein>
    <recommendedName>
        <fullName evidence="3">Alkyl transferase</fullName>
        <ecNumber evidence="3">2.5.1.-</ecNumber>
    </recommendedName>
</protein>